<sequence>MCDYEKERAANIERNKALLDGLGLGGKDKQLFESKAKPKKKVVKSSRKRKLEDLDHGFPKKAPRFEVAPAEMETRRSQRNIGKVVDYNAENLGGLPVAVSLRASRKKSGPTGRESGKRTQDPKVYGSIPGIKVGTWWPTRQGCSADAVHAPWVAGISAGPQGAYSVALSGGYDDDVDLGYALQVIFILDTHHLELKCGPLSFVELARTPDQLRTAPQSSDQTFENHFNKALKKSAETRKPVRVIRGYKAMSSFAPKEGYRYDGLYVVQKAWIEQGLNPGGYLVCKFAFLSLPEQGPLPVRSDDEEDGSDDNDADADAEDASPADADSNGDVDEES</sequence>
<protein>
    <recommendedName>
        <fullName evidence="4">YDG domain-containing protein</fullName>
    </recommendedName>
</protein>
<dbReference type="SMART" id="SM00466">
    <property type="entry name" value="SRA"/>
    <property type="match status" value="1"/>
</dbReference>
<dbReference type="SUPFAM" id="SSF88697">
    <property type="entry name" value="PUA domain-like"/>
    <property type="match status" value="1"/>
</dbReference>
<dbReference type="GO" id="GO:0061630">
    <property type="term" value="F:ubiquitin protein ligase activity"/>
    <property type="evidence" value="ECO:0007669"/>
    <property type="project" value="TreeGrafter"/>
</dbReference>
<dbReference type="RefSeq" id="XP_007313459.1">
    <property type="nucleotide sequence ID" value="XM_007313397.1"/>
</dbReference>
<gene>
    <name evidence="5" type="ORF">SERLADRAFT_433216</name>
</gene>
<dbReference type="AlphaFoldDB" id="F8NHQ3"/>
<dbReference type="KEGG" id="sla:SERLADRAFT_433216"/>
<proteinExistence type="predicted"/>
<reference evidence="5" key="1">
    <citation type="submission" date="2011-04" db="EMBL/GenBank/DDBJ databases">
        <title>Evolution of plant cell wall degrading machinery underlies the functional diversity of forest fungi.</title>
        <authorList>
            <consortium name="US DOE Joint Genome Institute (JGI-PGF)"/>
            <person name="Eastwood D.C."/>
            <person name="Floudas D."/>
            <person name="Binder M."/>
            <person name="Majcherczyk A."/>
            <person name="Schneider P."/>
            <person name="Aerts A."/>
            <person name="Asiegbu F.O."/>
            <person name="Baker S.E."/>
            <person name="Barry K."/>
            <person name="Bendiksby M."/>
            <person name="Blumentritt M."/>
            <person name="Coutinho P.M."/>
            <person name="Cullen D."/>
            <person name="Cullen D."/>
            <person name="Gathman A."/>
            <person name="Goodell B."/>
            <person name="Henrissat B."/>
            <person name="Ihrmark K."/>
            <person name="Kauserud H."/>
            <person name="Kohler A."/>
            <person name="LaButti K."/>
            <person name="Lapidus A."/>
            <person name="Lavin J.L."/>
            <person name="Lee Y.-H."/>
            <person name="Lindquist E."/>
            <person name="Lilly W."/>
            <person name="Lucas S."/>
            <person name="Morin E."/>
            <person name="Murat C."/>
            <person name="Oguiza J.A."/>
            <person name="Park J."/>
            <person name="Pisabarro A.G."/>
            <person name="Riley R."/>
            <person name="Rosling A."/>
            <person name="Salamov A."/>
            <person name="Schmidt O."/>
            <person name="Schmutz J."/>
            <person name="Skrede I."/>
            <person name="Stenlid J."/>
            <person name="Wiebenga A."/>
            <person name="Xie X."/>
            <person name="Kues U."/>
            <person name="Hibbett D.S."/>
            <person name="Hoffmeister D."/>
            <person name="Hogberg N."/>
            <person name="Martin F."/>
            <person name="Grigoriev I.V."/>
            <person name="Watkinson S.C."/>
        </authorList>
    </citation>
    <scope>NUCLEOTIDE SEQUENCE</scope>
    <source>
        <strain evidence="5">S7.9</strain>
    </source>
</reference>
<comment type="subcellular location">
    <subcellularLocation>
        <location evidence="2">Nucleus</location>
    </subcellularLocation>
</comment>
<evidence type="ECO:0000256" key="1">
    <source>
        <dbReference type="ARBA" id="ARBA00023242"/>
    </source>
</evidence>
<dbReference type="Gene3D" id="2.30.280.10">
    <property type="entry name" value="SRA-YDG"/>
    <property type="match status" value="1"/>
</dbReference>
<feature type="domain" description="YDG" evidence="4">
    <location>
        <begin position="126"/>
        <end position="290"/>
    </location>
</feature>
<dbReference type="GO" id="GO:0016567">
    <property type="term" value="P:protein ubiquitination"/>
    <property type="evidence" value="ECO:0007669"/>
    <property type="project" value="TreeGrafter"/>
</dbReference>
<dbReference type="EMBL" id="GL945429">
    <property type="protein sequence ID" value="EGO29217.1"/>
    <property type="molecule type" value="Genomic_DNA"/>
</dbReference>
<dbReference type="InterPro" id="IPR036987">
    <property type="entry name" value="SRA-YDG_sf"/>
</dbReference>
<dbReference type="Pfam" id="PF02182">
    <property type="entry name" value="SAD_SRA"/>
    <property type="match status" value="1"/>
</dbReference>
<feature type="region of interest" description="Disordered" evidence="3">
    <location>
        <begin position="100"/>
        <end position="124"/>
    </location>
</feature>
<accession>F8NHQ3</accession>
<dbReference type="GeneID" id="18814147"/>
<evidence type="ECO:0000256" key="2">
    <source>
        <dbReference type="PROSITE-ProRule" id="PRU00358"/>
    </source>
</evidence>
<evidence type="ECO:0000259" key="4">
    <source>
        <dbReference type="PROSITE" id="PS51015"/>
    </source>
</evidence>
<dbReference type="PROSITE" id="PS51015">
    <property type="entry name" value="YDG"/>
    <property type="match status" value="1"/>
</dbReference>
<dbReference type="OrthoDB" id="2270193at2759"/>
<dbReference type="GO" id="GO:0044027">
    <property type="term" value="P:negative regulation of gene expression via chromosomal CpG island methylation"/>
    <property type="evidence" value="ECO:0007669"/>
    <property type="project" value="TreeGrafter"/>
</dbReference>
<keyword evidence="1 2" id="KW-0539">Nucleus</keyword>
<dbReference type="PANTHER" id="PTHR14140:SF27">
    <property type="entry name" value="OS04G0289800 PROTEIN"/>
    <property type="match status" value="1"/>
</dbReference>
<dbReference type="HOGENOM" id="CLU_033265_0_0_1"/>
<evidence type="ECO:0000256" key="3">
    <source>
        <dbReference type="SAM" id="MobiDB-lite"/>
    </source>
</evidence>
<evidence type="ECO:0000313" key="5">
    <source>
        <dbReference type="EMBL" id="EGO29217.1"/>
    </source>
</evidence>
<feature type="region of interest" description="Disordered" evidence="3">
    <location>
        <begin position="34"/>
        <end position="74"/>
    </location>
</feature>
<dbReference type="GO" id="GO:0005634">
    <property type="term" value="C:nucleus"/>
    <property type="evidence" value="ECO:0007669"/>
    <property type="project" value="UniProtKB-SubCell"/>
</dbReference>
<name>F8NHQ3_SERL9</name>
<feature type="region of interest" description="Disordered" evidence="3">
    <location>
        <begin position="295"/>
        <end position="335"/>
    </location>
</feature>
<feature type="compositionally biased region" description="Acidic residues" evidence="3">
    <location>
        <begin position="302"/>
        <end position="335"/>
    </location>
</feature>
<dbReference type="Proteomes" id="UP000008064">
    <property type="component" value="Unassembled WGS sequence"/>
</dbReference>
<organism>
    <name type="scientific">Serpula lacrymans var. lacrymans (strain S7.9)</name>
    <name type="common">Dry rot fungus</name>
    <dbReference type="NCBI Taxonomy" id="578457"/>
    <lineage>
        <taxon>Eukaryota</taxon>
        <taxon>Fungi</taxon>
        <taxon>Dikarya</taxon>
        <taxon>Basidiomycota</taxon>
        <taxon>Agaricomycotina</taxon>
        <taxon>Agaricomycetes</taxon>
        <taxon>Agaricomycetidae</taxon>
        <taxon>Boletales</taxon>
        <taxon>Coniophorineae</taxon>
        <taxon>Serpulaceae</taxon>
        <taxon>Serpula</taxon>
    </lineage>
</organism>
<dbReference type="InterPro" id="IPR045134">
    <property type="entry name" value="UHRF1/2-like"/>
</dbReference>
<dbReference type="InterPro" id="IPR015947">
    <property type="entry name" value="PUA-like_sf"/>
</dbReference>
<feature type="compositionally biased region" description="Basic residues" evidence="3">
    <location>
        <begin position="37"/>
        <end position="49"/>
    </location>
</feature>
<dbReference type="InterPro" id="IPR003105">
    <property type="entry name" value="SRA_YDG"/>
</dbReference>
<dbReference type="PANTHER" id="PTHR14140">
    <property type="entry name" value="E3 UBIQUITIN-PROTEIN LIGASE UHRF-RELATED"/>
    <property type="match status" value="1"/>
</dbReference>